<keyword evidence="3 4" id="KW-0287">Flowering</keyword>
<dbReference type="GO" id="GO:0009908">
    <property type="term" value="P:flower development"/>
    <property type="evidence" value="ECO:0007669"/>
    <property type="project" value="UniProtKB-KW"/>
</dbReference>
<keyword evidence="4" id="KW-0217">Developmental protein</keyword>
<evidence type="ECO:0000256" key="1">
    <source>
        <dbReference type="ARBA" id="ARBA00008956"/>
    </source>
</evidence>
<dbReference type="Proteomes" id="UP000008021">
    <property type="component" value="Chromosome 3"/>
</dbReference>
<dbReference type="PANTHER" id="PTHR31791">
    <property type="entry name" value="FRIGIDA-LIKE PROTEIN 3-RELATED"/>
    <property type="match status" value="1"/>
</dbReference>
<evidence type="ECO:0000313" key="8">
    <source>
        <dbReference type="Proteomes" id="UP000008021"/>
    </source>
</evidence>
<evidence type="ECO:0000313" key="7">
    <source>
        <dbReference type="EnsemblPlants" id="OMERI03G06690.1"/>
    </source>
</evidence>
<dbReference type="InterPro" id="IPR012474">
    <property type="entry name" value="Frigida"/>
</dbReference>
<keyword evidence="2 4" id="KW-0221">Differentiation</keyword>
<dbReference type="Pfam" id="PF07899">
    <property type="entry name" value="Frigida"/>
    <property type="match status" value="1"/>
</dbReference>
<comment type="similarity">
    <text evidence="1 4">Belongs to the Frigida family.</text>
</comment>
<accession>A0A0E0CWK1</accession>
<dbReference type="HOGENOM" id="CLU_040869_0_0_1"/>
<dbReference type="EnsemblPlants" id="OMERI03G06690.1">
    <property type="protein sequence ID" value="OMERI03G06690.1"/>
    <property type="gene ID" value="OMERI03G06690"/>
</dbReference>
<reference evidence="7" key="1">
    <citation type="submission" date="2015-04" db="UniProtKB">
        <authorList>
            <consortium name="EnsemblPlants"/>
        </authorList>
    </citation>
    <scope>IDENTIFICATION</scope>
</reference>
<feature type="region of interest" description="Disordered" evidence="6">
    <location>
        <begin position="416"/>
        <end position="482"/>
    </location>
</feature>
<evidence type="ECO:0000256" key="2">
    <source>
        <dbReference type="ARBA" id="ARBA00022782"/>
    </source>
</evidence>
<name>A0A0E0CWK1_9ORYZ</name>
<feature type="coiled-coil region" evidence="5">
    <location>
        <begin position="316"/>
        <end position="357"/>
    </location>
</feature>
<feature type="compositionally biased region" description="Low complexity" evidence="6">
    <location>
        <begin position="434"/>
        <end position="448"/>
    </location>
</feature>
<feature type="compositionally biased region" description="Low complexity" evidence="6">
    <location>
        <begin position="468"/>
        <end position="482"/>
    </location>
</feature>
<sequence length="482" mass="51413">MAEGETPSSAAATAAAAPVLAAVASLQTYSSALSAFTSAWRALYSDATALDSTLASRLEGFSELDLLCSAMDGAGLRAYLTEHRDALQDSSLPALDAALLVAPDPGRLVLSAAAGFCRAPPSEAGAKVACRLLVDLLDRLRALGVKPSPEARDEARAIAADWKRSKRIGPQAVLKKETIAFLLLVGAFGLVDDVGGASELLDLVVSVSSRERAVEAFVGLGIDLEKHMPVFIHTMIKKGKQLEAVKFIQALNLVEKYPLLPVLRSYISDAAKAGNMIRIRGDDSACQTEADAKERMLLGVLQKFIKDQKLEELPILEVVKQRLAQLEKKSVERKRAASAAIEAAHEVSKKIQKQEEQQLQVQSSMRSQVPGVSNLYQVASSQNIIPAISPSPLSQHPVGIKNQTLNTPPVQTRYGGLADYYGLSSGRPRPDSVSPGSSVTSAHTSSRSKLYSADPLAAVSRASDKKGSSYNYSLSSMSTYNP</sequence>
<organism evidence="7">
    <name type="scientific">Oryza meridionalis</name>
    <dbReference type="NCBI Taxonomy" id="40149"/>
    <lineage>
        <taxon>Eukaryota</taxon>
        <taxon>Viridiplantae</taxon>
        <taxon>Streptophyta</taxon>
        <taxon>Embryophyta</taxon>
        <taxon>Tracheophyta</taxon>
        <taxon>Spermatophyta</taxon>
        <taxon>Magnoliopsida</taxon>
        <taxon>Liliopsida</taxon>
        <taxon>Poales</taxon>
        <taxon>Poaceae</taxon>
        <taxon>BOP clade</taxon>
        <taxon>Oryzoideae</taxon>
        <taxon>Oryzeae</taxon>
        <taxon>Oryzinae</taxon>
        <taxon>Oryza</taxon>
    </lineage>
</organism>
<evidence type="ECO:0000256" key="3">
    <source>
        <dbReference type="ARBA" id="ARBA00023089"/>
    </source>
</evidence>
<keyword evidence="5" id="KW-0175">Coiled coil</keyword>
<keyword evidence="8" id="KW-1185">Reference proteome</keyword>
<evidence type="ECO:0000256" key="4">
    <source>
        <dbReference type="RuleBase" id="RU364012"/>
    </source>
</evidence>
<evidence type="ECO:0000256" key="6">
    <source>
        <dbReference type="SAM" id="MobiDB-lite"/>
    </source>
</evidence>
<proteinExistence type="inferred from homology"/>
<dbReference type="GO" id="GO:0030154">
    <property type="term" value="P:cell differentiation"/>
    <property type="evidence" value="ECO:0007669"/>
    <property type="project" value="UniProtKB-KW"/>
</dbReference>
<protein>
    <recommendedName>
        <fullName evidence="4">FRIGIDA-like protein</fullName>
    </recommendedName>
</protein>
<reference evidence="7" key="2">
    <citation type="submission" date="2018-05" db="EMBL/GenBank/DDBJ databases">
        <title>OmerRS3 (Oryza meridionalis Reference Sequence Version 3).</title>
        <authorList>
            <person name="Zhang J."/>
            <person name="Kudrna D."/>
            <person name="Lee S."/>
            <person name="Talag J."/>
            <person name="Welchert J."/>
            <person name="Wing R.A."/>
        </authorList>
    </citation>
    <scope>NUCLEOTIDE SEQUENCE [LARGE SCALE GENOMIC DNA]</scope>
    <source>
        <strain evidence="7">cv. OR44</strain>
    </source>
</reference>
<evidence type="ECO:0000256" key="5">
    <source>
        <dbReference type="SAM" id="Coils"/>
    </source>
</evidence>
<dbReference type="AlphaFoldDB" id="A0A0E0CWK1"/>
<dbReference type="PANTHER" id="PTHR31791:SF68">
    <property type="entry name" value="FRIGIDA-LIKE PROTEIN"/>
    <property type="match status" value="1"/>
</dbReference>
<dbReference type="Gramene" id="OMERI03G06690.1">
    <property type="protein sequence ID" value="OMERI03G06690.1"/>
    <property type="gene ID" value="OMERI03G06690"/>
</dbReference>